<gene>
    <name evidence="12" type="ORF">DU87_14140</name>
</gene>
<dbReference type="InterPro" id="IPR014048">
    <property type="entry name" value="MethylDNA_cys_MeTrfase_DNA-bd"/>
</dbReference>
<comment type="caution">
    <text evidence="12">The sequence shown here is derived from an EMBL/GenBank/DDBJ whole genome shotgun (WGS) entry which is preliminary data.</text>
</comment>
<dbReference type="FunFam" id="1.10.10.10:FF:000214">
    <property type="entry name" value="Methylated-DNA--protein-cysteine methyltransferase"/>
    <property type="match status" value="1"/>
</dbReference>
<dbReference type="PANTHER" id="PTHR10815">
    <property type="entry name" value="METHYLATED-DNA--PROTEIN-CYSTEINE METHYLTRANSFERASE"/>
    <property type="match status" value="1"/>
</dbReference>
<comment type="catalytic activity">
    <reaction evidence="1">
        <text>a 4-O-methyl-thymidine in DNA + L-cysteinyl-[protein] = a thymidine in DNA + S-methyl-L-cysteinyl-[protein]</text>
        <dbReference type="Rhea" id="RHEA:53428"/>
        <dbReference type="Rhea" id="RHEA-COMP:10131"/>
        <dbReference type="Rhea" id="RHEA-COMP:10132"/>
        <dbReference type="Rhea" id="RHEA-COMP:13555"/>
        <dbReference type="Rhea" id="RHEA-COMP:13556"/>
        <dbReference type="ChEBI" id="CHEBI:29950"/>
        <dbReference type="ChEBI" id="CHEBI:82612"/>
        <dbReference type="ChEBI" id="CHEBI:137386"/>
        <dbReference type="ChEBI" id="CHEBI:137387"/>
        <dbReference type="EC" id="2.1.1.63"/>
    </reaction>
</comment>
<comment type="similarity">
    <text evidence="2">Belongs to the MGMT family.</text>
</comment>
<evidence type="ECO:0000256" key="2">
    <source>
        <dbReference type="ARBA" id="ARBA00008711"/>
    </source>
</evidence>
<dbReference type="CDD" id="cd06445">
    <property type="entry name" value="ATase"/>
    <property type="match status" value="1"/>
</dbReference>
<dbReference type="InterPro" id="IPR036388">
    <property type="entry name" value="WH-like_DNA-bd_sf"/>
</dbReference>
<dbReference type="InterPro" id="IPR036217">
    <property type="entry name" value="MethylDNA_cys_MeTrfase_DNAb"/>
</dbReference>
<evidence type="ECO:0000313" key="13">
    <source>
        <dbReference type="Proteomes" id="UP000033933"/>
    </source>
</evidence>
<keyword evidence="6 12" id="KW-0808">Transferase</keyword>
<evidence type="ECO:0000256" key="5">
    <source>
        <dbReference type="ARBA" id="ARBA00022603"/>
    </source>
</evidence>
<accession>A0A0F8Q503</accession>
<evidence type="ECO:0000256" key="8">
    <source>
        <dbReference type="ARBA" id="ARBA00023204"/>
    </source>
</evidence>
<dbReference type="InterPro" id="IPR023546">
    <property type="entry name" value="MGMT"/>
</dbReference>
<proteinExistence type="inferred from homology"/>
<dbReference type="PANTHER" id="PTHR10815:SF5">
    <property type="entry name" value="METHYLATED-DNA--PROTEIN-CYSTEINE METHYLTRANSFERASE"/>
    <property type="match status" value="1"/>
</dbReference>
<dbReference type="GO" id="GO:0003908">
    <property type="term" value="F:methylated-DNA-[protein]-cysteine S-methyltransferase activity"/>
    <property type="evidence" value="ECO:0007669"/>
    <property type="project" value="UniProtKB-EC"/>
</dbReference>
<keyword evidence="5 12" id="KW-0489">Methyltransferase</keyword>
<feature type="non-terminal residue" evidence="12">
    <location>
        <position position="189"/>
    </location>
</feature>
<evidence type="ECO:0000256" key="6">
    <source>
        <dbReference type="ARBA" id="ARBA00022679"/>
    </source>
</evidence>
<dbReference type="AlphaFoldDB" id="A0A0F8Q503"/>
<dbReference type="InterPro" id="IPR008332">
    <property type="entry name" value="MethylG_MeTrfase_N"/>
</dbReference>
<sequence>MYYHIIKSPIYPILLAGDEKGLKHLIFLKDERKAKIPNDWVENKDFFREVSNQLEAYFSGKLKTFDVKLAPQGTEFQKSVWKALCEIPCGETRTYGEIAKRIQNPKAYRAVGLANNRNPIAIIVPCHRVIGANGKLTGYASGLDIKEFLLKLEENNVTIQPLIKKYVFSAKCCNSQDNSGAPLSAARIA</sequence>
<evidence type="ECO:0000313" key="12">
    <source>
        <dbReference type="EMBL" id="KKH70187.1"/>
    </source>
</evidence>
<evidence type="ECO:0000256" key="7">
    <source>
        <dbReference type="ARBA" id="ARBA00022763"/>
    </source>
</evidence>
<dbReference type="GO" id="GO:0032259">
    <property type="term" value="P:methylation"/>
    <property type="evidence" value="ECO:0007669"/>
    <property type="project" value="UniProtKB-KW"/>
</dbReference>
<evidence type="ECO:0000259" key="11">
    <source>
        <dbReference type="Pfam" id="PF02870"/>
    </source>
</evidence>
<evidence type="ECO:0000256" key="9">
    <source>
        <dbReference type="ARBA" id="ARBA00049348"/>
    </source>
</evidence>
<dbReference type="Gene3D" id="3.30.160.70">
    <property type="entry name" value="Methylated DNA-protein cysteine methyltransferase domain"/>
    <property type="match status" value="1"/>
</dbReference>
<dbReference type="InterPro" id="IPR001497">
    <property type="entry name" value="MethylDNA_cys_MeTrfase_AS"/>
</dbReference>
<dbReference type="NCBIfam" id="TIGR00589">
    <property type="entry name" value="ogt"/>
    <property type="match status" value="1"/>
</dbReference>
<keyword evidence="7" id="KW-0227">DNA damage</keyword>
<dbReference type="SUPFAM" id="SSF46767">
    <property type="entry name" value="Methylated DNA-protein cysteine methyltransferase, C-terminal domain"/>
    <property type="match status" value="1"/>
</dbReference>
<organism evidence="12 13">
    <name type="scientific">Methanosarcina mazei</name>
    <name type="common">Methanosarcina frisia</name>
    <dbReference type="NCBI Taxonomy" id="2209"/>
    <lineage>
        <taxon>Archaea</taxon>
        <taxon>Methanobacteriati</taxon>
        <taxon>Methanobacteriota</taxon>
        <taxon>Stenosarchaea group</taxon>
        <taxon>Methanomicrobia</taxon>
        <taxon>Methanosarcinales</taxon>
        <taxon>Methanosarcinaceae</taxon>
        <taxon>Methanosarcina</taxon>
    </lineage>
</organism>
<dbReference type="Proteomes" id="UP000033933">
    <property type="component" value="Unassembled WGS sequence"/>
</dbReference>
<evidence type="ECO:0000259" key="10">
    <source>
        <dbReference type="Pfam" id="PF01035"/>
    </source>
</evidence>
<protein>
    <recommendedName>
        <fullName evidence="3">methylated-DNA--[protein]-cysteine S-methyltransferase</fullName>
        <ecNumber evidence="3">2.1.1.63</ecNumber>
    </recommendedName>
</protein>
<dbReference type="PROSITE" id="PS00374">
    <property type="entry name" value="MGMT"/>
    <property type="match status" value="1"/>
</dbReference>
<keyword evidence="4" id="KW-0963">Cytoplasm</keyword>
<dbReference type="HAMAP" id="MF_00772">
    <property type="entry name" value="OGT"/>
    <property type="match status" value="1"/>
</dbReference>
<keyword evidence="8" id="KW-0234">DNA repair</keyword>
<evidence type="ECO:0000256" key="4">
    <source>
        <dbReference type="ARBA" id="ARBA00022490"/>
    </source>
</evidence>
<name>A0A0F8Q503_METMZ</name>
<dbReference type="Gene3D" id="1.10.10.10">
    <property type="entry name" value="Winged helix-like DNA-binding domain superfamily/Winged helix DNA-binding domain"/>
    <property type="match status" value="1"/>
</dbReference>
<feature type="domain" description="Methylated-DNA-[protein]-cysteine S-methyltransferase DNA binding" evidence="10">
    <location>
        <begin position="75"/>
        <end position="154"/>
    </location>
</feature>
<dbReference type="GO" id="GO:0006281">
    <property type="term" value="P:DNA repair"/>
    <property type="evidence" value="ECO:0007669"/>
    <property type="project" value="UniProtKB-KW"/>
</dbReference>
<dbReference type="Pfam" id="PF02870">
    <property type="entry name" value="Methyltransf_1N"/>
    <property type="match status" value="1"/>
</dbReference>
<dbReference type="EC" id="2.1.1.63" evidence="3"/>
<dbReference type="Pfam" id="PF01035">
    <property type="entry name" value="DNA_binding_1"/>
    <property type="match status" value="1"/>
</dbReference>
<evidence type="ECO:0000256" key="1">
    <source>
        <dbReference type="ARBA" id="ARBA00001286"/>
    </source>
</evidence>
<dbReference type="SUPFAM" id="SSF53155">
    <property type="entry name" value="Methylated DNA-protein cysteine methyltransferase domain"/>
    <property type="match status" value="1"/>
</dbReference>
<dbReference type="InterPro" id="IPR036631">
    <property type="entry name" value="MGMT_N_sf"/>
</dbReference>
<evidence type="ECO:0000256" key="3">
    <source>
        <dbReference type="ARBA" id="ARBA00011918"/>
    </source>
</evidence>
<comment type="catalytic activity">
    <reaction evidence="9">
        <text>a 6-O-methyl-2'-deoxyguanosine in DNA + L-cysteinyl-[protein] = S-methyl-L-cysteinyl-[protein] + a 2'-deoxyguanosine in DNA</text>
        <dbReference type="Rhea" id="RHEA:24000"/>
        <dbReference type="Rhea" id="RHEA-COMP:10131"/>
        <dbReference type="Rhea" id="RHEA-COMP:10132"/>
        <dbReference type="Rhea" id="RHEA-COMP:11367"/>
        <dbReference type="Rhea" id="RHEA-COMP:11368"/>
        <dbReference type="ChEBI" id="CHEBI:29950"/>
        <dbReference type="ChEBI" id="CHEBI:82612"/>
        <dbReference type="ChEBI" id="CHEBI:85445"/>
        <dbReference type="ChEBI" id="CHEBI:85448"/>
        <dbReference type="EC" id="2.1.1.63"/>
    </reaction>
</comment>
<reference evidence="12 13" key="1">
    <citation type="journal article" date="2015" name="ISME J.">
        <title>Genomic and phenotypic differentiation among Methanosarcina mazei populations from Columbia River sediment.</title>
        <authorList>
            <person name="Youngblut N.D."/>
            <person name="Wirth J.S."/>
            <person name="Henriksen J.R."/>
            <person name="Smith M."/>
            <person name="Simon H."/>
            <person name="Metcalf W.W."/>
            <person name="Whitaker R.J."/>
        </authorList>
    </citation>
    <scope>NUCLEOTIDE SEQUENCE [LARGE SCALE GENOMIC DNA]</scope>
    <source>
        <strain evidence="12 13">1.H.M.0.1</strain>
    </source>
</reference>
<feature type="domain" description="Methylguanine DNA methyltransferase ribonuclease-like" evidence="11">
    <location>
        <begin position="1"/>
        <end position="70"/>
    </location>
</feature>
<dbReference type="EMBL" id="JJQQ01000006">
    <property type="protein sequence ID" value="KKH70187.1"/>
    <property type="molecule type" value="Genomic_DNA"/>
</dbReference>